<dbReference type="GO" id="GO:0005634">
    <property type="term" value="C:nucleus"/>
    <property type="evidence" value="ECO:0007669"/>
    <property type="project" value="InterPro"/>
</dbReference>
<keyword evidence="4" id="KW-1185">Reference proteome</keyword>
<evidence type="ECO:0000256" key="1">
    <source>
        <dbReference type="ARBA" id="ARBA00009947"/>
    </source>
</evidence>
<comment type="similarity">
    <text evidence="1 2">Belongs to the nucleosome assembly protein (NAP) family.</text>
</comment>
<evidence type="ECO:0000256" key="3">
    <source>
        <dbReference type="SAM" id="MobiDB-lite"/>
    </source>
</evidence>
<evidence type="ECO:0000313" key="5">
    <source>
        <dbReference type="WBParaSite" id="MhA1_Contig1602.frz3.gene9"/>
    </source>
</evidence>
<feature type="region of interest" description="Disordered" evidence="3">
    <location>
        <begin position="306"/>
        <end position="348"/>
    </location>
</feature>
<dbReference type="GO" id="GO:0006334">
    <property type="term" value="P:nucleosome assembly"/>
    <property type="evidence" value="ECO:0007669"/>
    <property type="project" value="InterPro"/>
</dbReference>
<dbReference type="WBParaSite" id="MhA1_Contig1602.frz3.gene9">
    <property type="protein sequence ID" value="MhA1_Contig1602.frz3.gene9"/>
    <property type="gene ID" value="MhA1_Contig1602.frz3.gene9"/>
</dbReference>
<organism evidence="4 5">
    <name type="scientific">Meloidogyne hapla</name>
    <name type="common">Root-knot nematode worm</name>
    <dbReference type="NCBI Taxonomy" id="6305"/>
    <lineage>
        <taxon>Eukaryota</taxon>
        <taxon>Metazoa</taxon>
        <taxon>Ecdysozoa</taxon>
        <taxon>Nematoda</taxon>
        <taxon>Chromadorea</taxon>
        <taxon>Rhabditida</taxon>
        <taxon>Tylenchina</taxon>
        <taxon>Tylenchomorpha</taxon>
        <taxon>Tylenchoidea</taxon>
        <taxon>Meloidogynidae</taxon>
        <taxon>Meloidogyninae</taxon>
        <taxon>Meloidogyne</taxon>
    </lineage>
</organism>
<dbReference type="PANTHER" id="PTHR11875">
    <property type="entry name" value="TESTIS-SPECIFIC Y-ENCODED PROTEIN"/>
    <property type="match status" value="1"/>
</dbReference>
<dbReference type="AlphaFoldDB" id="A0A1I8B893"/>
<dbReference type="Proteomes" id="UP000095281">
    <property type="component" value="Unplaced"/>
</dbReference>
<sequence length="348" mass="39829">MNNKNRNLMDLLKANDYDVVDNEESSFAPHLSEMSRPVIKRVRALKKLQLESLQIETEFYQKVYDLEKQFQPLFDAVNEKRRAIVVGEHEPADDEADIPLLHGVTQETLEKIENEAPVEGGEPSKGIPGFWYNVLNSVGQISDMIKEYDQPILQFLVDITSESLDNTSGFTLSFHFDKNPYFTDSVLQKHYQLQIGLTDDDPFDYDGPTVVKSKGCEINWNAGKDVTQKIIKTKQKKGPNVGKFITKTVRNESFFNFFENAERTLDNDDLENEEEEKIREDFELGQIIRDQVVTRAVLFFTGEASEDDIMDDYDDEEDDEDDDGAENNGVNSDSDLSDGDHETIRVKN</sequence>
<feature type="compositionally biased region" description="Basic and acidic residues" evidence="3">
    <location>
        <begin position="338"/>
        <end position="348"/>
    </location>
</feature>
<name>A0A1I8B893_MELHA</name>
<evidence type="ECO:0000256" key="2">
    <source>
        <dbReference type="RuleBase" id="RU003876"/>
    </source>
</evidence>
<proteinExistence type="inferred from homology"/>
<dbReference type="InterPro" id="IPR002164">
    <property type="entry name" value="NAP_family"/>
</dbReference>
<reference evidence="5" key="1">
    <citation type="submission" date="2016-11" db="UniProtKB">
        <authorList>
            <consortium name="WormBaseParasite"/>
        </authorList>
    </citation>
    <scope>IDENTIFICATION</scope>
</reference>
<dbReference type="OMA" id="AAECKQN"/>
<protein>
    <submittedName>
        <fullName evidence="5">Nucleosome assembly protein 1-like 1</fullName>
    </submittedName>
</protein>
<dbReference type="Pfam" id="PF00956">
    <property type="entry name" value="NAP"/>
    <property type="match status" value="1"/>
</dbReference>
<evidence type="ECO:0000313" key="4">
    <source>
        <dbReference type="Proteomes" id="UP000095281"/>
    </source>
</evidence>
<dbReference type="InterPro" id="IPR037231">
    <property type="entry name" value="NAP-like_sf"/>
</dbReference>
<dbReference type="Gene3D" id="3.30.1120.90">
    <property type="entry name" value="Nucleosome assembly protein"/>
    <property type="match status" value="1"/>
</dbReference>
<dbReference type="Gene3D" id="1.20.5.1500">
    <property type="match status" value="1"/>
</dbReference>
<feature type="compositionally biased region" description="Acidic residues" evidence="3">
    <location>
        <begin position="306"/>
        <end position="325"/>
    </location>
</feature>
<accession>A0A1I8B893</accession>
<dbReference type="SUPFAM" id="SSF143113">
    <property type="entry name" value="NAP-like"/>
    <property type="match status" value="1"/>
</dbReference>